<gene>
    <name evidence="2" type="ORF">RSOLAG22IIIB_02767</name>
</gene>
<dbReference type="AlphaFoldDB" id="A0A0K6GIF2"/>
<organism evidence="2 3">
    <name type="scientific">Rhizoctonia solani</name>
    <dbReference type="NCBI Taxonomy" id="456999"/>
    <lineage>
        <taxon>Eukaryota</taxon>
        <taxon>Fungi</taxon>
        <taxon>Dikarya</taxon>
        <taxon>Basidiomycota</taxon>
        <taxon>Agaricomycotina</taxon>
        <taxon>Agaricomycetes</taxon>
        <taxon>Cantharellales</taxon>
        <taxon>Ceratobasidiaceae</taxon>
        <taxon>Rhizoctonia</taxon>
    </lineage>
</organism>
<evidence type="ECO:0000313" key="2">
    <source>
        <dbReference type="EMBL" id="CUA78149.1"/>
    </source>
</evidence>
<name>A0A0K6GIF2_9AGAM</name>
<keyword evidence="3" id="KW-1185">Reference proteome</keyword>
<evidence type="ECO:0000256" key="1">
    <source>
        <dbReference type="SAM" id="MobiDB-lite"/>
    </source>
</evidence>
<evidence type="ECO:0000313" key="3">
    <source>
        <dbReference type="Proteomes" id="UP000044841"/>
    </source>
</evidence>
<sequence length="306" mass="34481">MKLGTDLRIELTCMLEGVPIPPIRVKSFPFISAILTGLQEATFSATSMYWMDEHDKSDEMLRHFIVLRHESGTSVTPRLCMRSLELTLSLPERIHEFAQGLHVLESPPLPLQLCFDNLRSQLLAHLTSYYPSLFGEYAKTLHKNTEYLNSILTSLSRIFDRSANDSLKQQAQLHKSRLLDNVRSRLQNQAGGLGSTRISIEEAIARTEERTDGLAHSINQDICCVWLQLQPPEKQENITESVPVRDTDELEIHEDLPEPALEDGSSCGDPIIDTDSDEGLNVPWGYRSPCWAQTILDTDTPPQSPC</sequence>
<proteinExistence type="predicted"/>
<protein>
    <submittedName>
        <fullName evidence="2">Uncharacterized protein</fullName>
    </submittedName>
</protein>
<dbReference type="Proteomes" id="UP000044841">
    <property type="component" value="Unassembled WGS sequence"/>
</dbReference>
<accession>A0A0K6GIF2</accession>
<reference evidence="2 3" key="1">
    <citation type="submission" date="2015-07" db="EMBL/GenBank/DDBJ databases">
        <authorList>
            <person name="Noorani M."/>
        </authorList>
    </citation>
    <scope>NUCLEOTIDE SEQUENCE [LARGE SCALE GENOMIC DNA]</scope>
    <source>
        <strain evidence="2">BBA 69670</strain>
    </source>
</reference>
<dbReference type="EMBL" id="CYGV01001955">
    <property type="protein sequence ID" value="CUA78149.1"/>
    <property type="molecule type" value="Genomic_DNA"/>
</dbReference>
<feature type="region of interest" description="Disordered" evidence="1">
    <location>
        <begin position="257"/>
        <end position="279"/>
    </location>
</feature>